<keyword evidence="1" id="KW-0472">Membrane</keyword>
<keyword evidence="1" id="KW-1133">Transmembrane helix</keyword>
<dbReference type="RefSeq" id="WP_208146574.1">
    <property type="nucleotide sequence ID" value="NZ_JAGETV010000001.1"/>
</dbReference>
<keyword evidence="1" id="KW-0812">Transmembrane</keyword>
<gene>
    <name evidence="2" type="ORF">J3998_01100</name>
</gene>
<keyword evidence="3" id="KW-1185">Reference proteome</keyword>
<dbReference type="Proteomes" id="UP000664835">
    <property type="component" value="Unassembled WGS sequence"/>
</dbReference>
<dbReference type="EMBL" id="JAGETV010000001">
    <property type="protein sequence ID" value="MBO1926160.1"/>
    <property type="molecule type" value="Genomic_DNA"/>
</dbReference>
<feature type="transmembrane region" description="Helical" evidence="1">
    <location>
        <begin position="12"/>
        <end position="33"/>
    </location>
</feature>
<evidence type="ECO:0000256" key="1">
    <source>
        <dbReference type="SAM" id="Phobius"/>
    </source>
</evidence>
<sequence>MQQMNLSIKRIIALVVVTQLLIIMFFSDFHLGMGEHELGEKPHIHLSLNEHDHHHDTNHRDSLVVYAESLLHEHDHASEIHIHLNLIEAKPTDQALLNLPASEAFLSFNSAISSFGQKPLLPPPTA</sequence>
<accession>A0ABS3Q1G7</accession>
<protein>
    <recommendedName>
        <fullName evidence="4">DUF2796 domain-containing protein</fullName>
    </recommendedName>
</protein>
<name>A0ABS3Q1G7_9GAMM</name>
<evidence type="ECO:0000313" key="3">
    <source>
        <dbReference type="Proteomes" id="UP000664835"/>
    </source>
</evidence>
<proteinExistence type="predicted"/>
<evidence type="ECO:0008006" key="4">
    <source>
        <dbReference type="Google" id="ProtNLM"/>
    </source>
</evidence>
<reference evidence="2 3" key="1">
    <citation type="submission" date="2021-03" db="EMBL/GenBank/DDBJ databases">
        <title>Thiomicrorhabdus sp.nov.,novel sulfur-oxidizing bacteria isolated from coastal sediment.</title>
        <authorList>
            <person name="Liu X."/>
        </authorList>
    </citation>
    <scope>NUCLEOTIDE SEQUENCE [LARGE SCALE GENOMIC DNA]</scope>
    <source>
        <strain evidence="2 3">6S2-11</strain>
    </source>
</reference>
<comment type="caution">
    <text evidence="2">The sequence shown here is derived from an EMBL/GenBank/DDBJ whole genome shotgun (WGS) entry which is preliminary data.</text>
</comment>
<evidence type="ECO:0000313" key="2">
    <source>
        <dbReference type="EMBL" id="MBO1926160.1"/>
    </source>
</evidence>
<organism evidence="2 3">
    <name type="scientific">Thiomicrorhabdus marina</name>
    <dbReference type="NCBI Taxonomy" id="2818442"/>
    <lineage>
        <taxon>Bacteria</taxon>
        <taxon>Pseudomonadati</taxon>
        <taxon>Pseudomonadota</taxon>
        <taxon>Gammaproteobacteria</taxon>
        <taxon>Thiotrichales</taxon>
        <taxon>Piscirickettsiaceae</taxon>
        <taxon>Thiomicrorhabdus</taxon>
    </lineage>
</organism>